<feature type="compositionally biased region" description="Acidic residues" evidence="1">
    <location>
        <begin position="178"/>
        <end position="189"/>
    </location>
</feature>
<dbReference type="WBParaSite" id="NBR_0000765201-mRNA-1">
    <property type="protein sequence ID" value="NBR_0000765201-mRNA-1"/>
    <property type="gene ID" value="NBR_0000765201"/>
</dbReference>
<organism evidence="2">
    <name type="scientific">Nippostrongylus brasiliensis</name>
    <name type="common">Rat hookworm</name>
    <dbReference type="NCBI Taxonomy" id="27835"/>
    <lineage>
        <taxon>Eukaryota</taxon>
        <taxon>Metazoa</taxon>
        <taxon>Ecdysozoa</taxon>
        <taxon>Nematoda</taxon>
        <taxon>Chromadorea</taxon>
        <taxon>Rhabditida</taxon>
        <taxon>Rhabditina</taxon>
        <taxon>Rhabditomorpha</taxon>
        <taxon>Strongyloidea</taxon>
        <taxon>Heligmosomidae</taxon>
        <taxon>Nippostrongylus</taxon>
    </lineage>
</organism>
<name>A0A0N4XXE7_NIPBR</name>
<dbReference type="OMA" id="LCDSYAN"/>
<accession>A0A0N4XXE7</accession>
<feature type="compositionally biased region" description="Acidic residues" evidence="1">
    <location>
        <begin position="118"/>
        <end position="128"/>
    </location>
</feature>
<evidence type="ECO:0000256" key="1">
    <source>
        <dbReference type="SAM" id="MobiDB-lite"/>
    </source>
</evidence>
<evidence type="ECO:0000313" key="2">
    <source>
        <dbReference type="WBParaSite" id="NBR_0000765201-mRNA-1"/>
    </source>
</evidence>
<reference evidence="2" key="1">
    <citation type="submission" date="2017-02" db="UniProtKB">
        <authorList>
            <consortium name="WormBaseParasite"/>
        </authorList>
    </citation>
    <scope>IDENTIFICATION</scope>
</reference>
<feature type="region of interest" description="Disordered" evidence="1">
    <location>
        <begin position="80"/>
        <end position="128"/>
    </location>
</feature>
<dbReference type="AlphaFoldDB" id="A0A0N4XXE7"/>
<feature type="compositionally biased region" description="Polar residues" evidence="1">
    <location>
        <begin position="165"/>
        <end position="176"/>
    </location>
</feature>
<proteinExistence type="predicted"/>
<protein>
    <submittedName>
        <fullName evidence="2">DUF19 domain-containing protein</fullName>
    </submittedName>
</protein>
<sequence length="342" mass="38024">LHSFVQDCTGFVSSKIETTNDKCFGHAEFLSCVKQELQNVCGEESYNSVVTMLRGYGCNVSDDIVAATTLVPRTTTTTLRPISTTTKPTTTSTQRTTLITRTAPPPPSLTTRAQIEASGEDTEESSTDEADHAMFTTITGDSSEEVDNNLLTRSTGRLGDRGELGSSNHISDSVYSSEEGEDLDDFEDDDPAFNYTISSNCTTAMRDQVSFPIYKYSRVELLELCDSYANVFLCTNLDHIRVCIMDELVRFAQDHLGYICSPQNIQRFMTHYDCIMEQEATGRGNCRKHIIGEAVPGKDQHKCKGVKPYRACLAPYLKKHCQQGALEEFDASVRQFGCQLRN</sequence>
<feature type="region of interest" description="Disordered" evidence="1">
    <location>
        <begin position="153"/>
        <end position="189"/>
    </location>
</feature>
<feature type="compositionally biased region" description="Low complexity" evidence="1">
    <location>
        <begin position="80"/>
        <end position="102"/>
    </location>
</feature>